<dbReference type="Proteomes" id="UP001597641">
    <property type="component" value="Unassembled WGS sequence"/>
</dbReference>
<name>A0ABW6BY89_9BACT</name>
<organism evidence="1 2">
    <name type="scientific">Pontibacter toksunensis</name>
    <dbReference type="NCBI Taxonomy" id="1332631"/>
    <lineage>
        <taxon>Bacteria</taxon>
        <taxon>Pseudomonadati</taxon>
        <taxon>Bacteroidota</taxon>
        <taxon>Cytophagia</taxon>
        <taxon>Cytophagales</taxon>
        <taxon>Hymenobacteraceae</taxon>
        <taxon>Pontibacter</taxon>
    </lineage>
</organism>
<evidence type="ECO:0000313" key="1">
    <source>
        <dbReference type="EMBL" id="MFD3001944.1"/>
    </source>
</evidence>
<comment type="caution">
    <text evidence="1">The sequence shown here is derived from an EMBL/GenBank/DDBJ whole genome shotgun (WGS) entry which is preliminary data.</text>
</comment>
<protein>
    <submittedName>
        <fullName evidence="1">Uncharacterized protein</fullName>
    </submittedName>
</protein>
<reference evidence="2" key="1">
    <citation type="journal article" date="2019" name="Int. J. Syst. Evol. Microbiol.">
        <title>The Global Catalogue of Microorganisms (GCM) 10K type strain sequencing project: providing services to taxonomists for standard genome sequencing and annotation.</title>
        <authorList>
            <consortium name="The Broad Institute Genomics Platform"/>
            <consortium name="The Broad Institute Genome Sequencing Center for Infectious Disease"/>
            <person name="Wu L."/>
            <person name="Ma J."/>
        </authorList>
    </citation>
    <scope>NUCLEOTIDE SEQUENCE [LARGE SCALE GENOMIC DNA]</scope>
    <source>
        <strain evidence="2">KCTC 23984</strain>
    </source>
</reference>
<accession>A0ABW6BY89</accession>
<proteinExistence type="predicted"/>
<dbReference type="RefSeq" id="WP_377486764.1">
    <property type="nucleotide sequence ID" value="NZ_JBHUOX010000012.1"/>
</dbReference>
<sequence length="53" mass="5764">MEKINWLFLFLFAFTIAACDDGAELGPIVPEPDTVHPVVSITSPAANDTLLVY</sequence>
<gene>
    <name evidence="1" type="ORF">ACFS7Z_16345</name>
</gene>
<dbReference type="EMBL" id="JBHUOX010000012">
    <property type="protein sequence ID" value="MFD3001944.1"/>
    <property type="molecule type" value="Genomic_DNA"/>
</dbReference>
<dbReference type="PROSITE" id="PS51257">
    <property type="entry name" value="PROKAR_LIPOPROTEIN"/>
    <property type="match status" value="1"/>
</dbReference>
<keyword evidence="2" id="KW-1185">Reference proteome</keyword>
<evidence type="ECO:0000313" key="2">
    <source>
        <dbReference type="Proteomes" id="UP001597641"/>
    </source>
</evidence>